<sequence length="589" mass="62447">MAAFGVAFYIVLQNLQDIAQSLVVDAVGGESEDTGFFEGIGLLGPFFREHPGYVLAGLGVLLLVLAVIGLGLWLSWRAMRYRIDAAGVHLRTGVLSKKEKSASHDRVQSVDISLPFLPRLLGLASLVFDVAGGADSDVTISYLKRSRAEELREEILSHLRGLRAGPQGTSQPGASSRAGRSAEAGAGAGAAPGAADGTEGEQPGTGPVAPGSAGPGHEDAQTPGDDARAAAAADAPLGQRLVSRRRLQDLQHGLQHEATGVAEDLSATLAELLAPYRLQPQAEAEGRLVRVPFHRLMASAALSTVMLMSVLGIVLLAVLVILLFVFVGPEAGGPTLGGLIPAVIAIASVFRSEASLANFSVAVTQDGLRVSHGLASTTNRIIPLDRIQAVKLTQPVLWRIPGWWRATFTLASEGRSDDQAQSVLLPVGGVDDVMLMLGLAMPDPRTAPGTDARELVLAGMQGPMAGEAPGGAESQFCGRPRASRWLDPFTWRRNAHALTGTFALIRSGRLTRTLEFVPHARVQSMRLHQGPLQRGLGLSSIQLHISPGPITPQLFHLEAADAARLFEEHAQRTRLAREELDTELEGRKR</sequence>
<dbReference type="Proteomes" id="UP001500984">
    <property type="component" value="Unassembled WGS sequence"/>
</dbReference>
<evidence type="ECO:0000313" key="5">
    <source>
        <dbReference type="Proteomes" id="UP001500984"/>
    </source>
</evidence>
<feature type="domain" description="YdbS-like PH" evidence="3">
    <location>
        <begin position="491"/>
        <end position="565"/>
    </location>
</feature>
<feature type="transmembrane region" description="Helical" evidence="2">
    <location>
        <begin position="53"/>
        <end position="74"/>
    </location>
</feature>
<gene>
    <name evidence="4" type="ORF">GCM10009823_21300</name>
</gene>
<keyword evidence="2" id="KW-1133">Transmembrane helix</keyword>
<evidence type="ECO:0000259" key="3">
    <source>
        <dbReference type="Pfam" id="PF03703"/>
    </source>
</evidence>
<keyword evidence="2" id="KW-0472">Membrane</keyword>
<evidence type="ECO:0000256" key="1">
    <source>
        <dbReference type="SAM" id="MobiDB-lite"/>
    </source>
</evidence>
<reference evidence="5" key="1">
    <citation type="journal article" date="2019" name="Int. J. Syst. Evol. Microbiol.">
        <title>The Global Catalogue of Microorganisms (GCM) 10K type strain sequencing project: providing services to taxonomists for standard genome sequencing and annotation.</title>
        <authorList>
            <consortium name="The Broad Institute Genomics Platform"/>
            <consortium name="The Broad Institute Genome Sequencing Center for Infectious Disease"/>
            <person name="Wu L."/>
            <person name="Ma J."/>
        </authorList>
    </citation>
    <scope>NUCLEOTIDE SEQUENCE [LARGE SCALE GENOMIC DNA]</scope>
    <source>
        <strain evidence="5">JCM 15900</strain>
    </source>
</reference>
<organism evidence="4 5">
    <name type="scientific">Brevibacterium salitolerans</name>
    <dbReference type="NCBI Taxonomy" id="1403566"/>
    <lineage>
        <taxon>Bacteria</taxon>
        <taxon>Bacillati</taxon>
        <taxon>Actinomycetota</taxon>
        <taxon>Actinomycetes</taxon>
        <taxon>Micrococcales</taxon>
        <taxon>Brevibacteriaceae</taxon>
        <taxon>Brevibacterium</taxon>
    </lineage>
</organism>
<feature type="transmembrane region" description="Helical" evidence="2">
    <location>
        <begin position="331"/>
        <end position="350"/>
    </location>
</feature>
<feature type="compositionally biased region" description="Basic and acidic residues" evidence="1">
    <location>
        <begin position="216"/>
        <end position="228"/>
    </location>
</feature>
<accession>A0ABP5IIU1</accession>
<keyword evidence="5" id="KW-1185">Reference proteome</keyword>
<evidence type="ECO:0000313" key="4">
    <source>
        <dbReference type="EMBL" id="GAA2099441.1"/>
    </source>
</evidence>
<dbReference type="InterPro" id="IPR005182">
    <property type="entry name" value="YdbS-like_PH"/>
</dbReference>
<evidence type="ECO:0000256" key="2">
    <source>
        <dbReference type="SAM" id="Phobius"/>
    </source>
</evidence>
<dbReference type="Pfam" id="PF03703">
    <property type="entry name" value="bPH_2"/>
    <property type="match status" value="3"/>
</dbReference>
<feature type="region of interest" description="Disordered" evidence="1">
    <location>
        <begin position="159"/>
        <end position="235"/>
    </location>
</feature>
<feature type="compositionally biased region" description="Low complexity" evidence="1">
    <location>
        <begin position="173"/>
        <end position="201"/>
    </location>
</feature>
<feature type="transmembrane region" description="Helical" evidence="2">
    <location>
        <begin position="296"/>
        <end position="325"/>
    </location>
</feature>
<comment type="caution">
    <text evidence="4">The sequence shown here is derived from an EMBL/GenBank/DDBJ whole genome shotgun (WGS) entry which is preliminary data.</text>
</comment>
<keyword evidence="2" id="KW-0812">Transmembrane</keyword>
<dbReference type="PANTHER" id="PTHR34473:SF2">
    <property type="entry name" value="UPF0699 TRANSMEMBRANE PROTEIN YDBT"/>
    <property type="match status" value="1"/>
</dbReference>
<protein>
    <recommendedName>
        <fullName evidence="3">YdbS-like PH domain-containing protein</fullName>
    </recommendedName>
</protein>
<name>A0ABP5IIU1_9MICO</name>
<feature type="domain" description="YdbS-like PH" evidence="3">
    <location>
        <begin position="76"/>
        <end position="155"/>
    </location>
</feature>
<feature type="domain" description="YdbS-like PH" evidence="3">
    <location>
        <begin position="358"/>
        <end position="424"/>
    </location>
</feature>
<dbReference type="PANTHER" id="PTHR34473">
    <property type="entry name" value="UPF0699 TRANSMEMBRANE PROTEIN YDBS"/>
    <property type="match status" value="1"/>
</dbReference>
<proteinExistence type="predicted"/>
<dbReference type="EMBL" id="BAAAPZ010000008">
    <property type="protein sequence ID" value="GAA2099441.1"/>
    <property type="molecule type" value="Genomic_DNA"/>
</dbReference>